<evidence type="ECO:0000313" key="3">
    <source>
        <dbReference type="Proteomes" id="UP001221413"/>
    </source>
</evidence>
<feature type="compositionally biased region" description="Basic and acidic residues" evidence="1">
    <location>
        <begin position="255"/>
        <end position="268"/>
    </location>
</feature>
<dbReference type="EMBL" id="JAQGDS010000004">
    <property type="protein sequence ID" value="KAJ6261281.1"/>
    <property type="molecule type" value="Genomic_DNA"/>
</dbReference>
<feature type="region of interest" description="Disordered" evidence="1">
    <location>
        <begin position="356"/>
        <end position="404"/>
    </location>
</feature>
<feature type="compositionally biased region" description="Basic residues" evidence="1">
    <location>
        <begin position="94"/>
        <end position="103"/>
    </location>
</feature>
<reference evidence="2" key="1">
    <citation type="submission" date="2023-01" db="EMBL/GenBank/DDBJ databases">
        <title>The chitinases involved in constricting ring structure development in the nematode-trapping fungus Drechslerella dactyloides.</title>
        <authorList>
            <person name="Wang R."/>
            <person name="Zhang L."/>
            <person name="Tang P."/>
            <person name="Li S."/>
            <person name="Liang L."/>
        </authorList>
    </citation>
    <scope>NUCLEOTIDE SEQUENCE</scope>
    <source>
        <strain evidence="2">YMF1.00031</strain>
    </source>
</reference>
<evidence type="ECO:0000313" key="2">
    <source>
        <dbReference type="EMBL" id="KAJ6261281.1"/>
    </source>
</evidence>
<feature type="region of interest" description="Disordered" evidence="1">
    <location>
        <begin position="519"/>
        <end position="669"/>
    </location>
</feature>
<evidence type="ECO:0000256" key="1">
    <source>
        <dbReference type="SAM" id="MobiDB-lite"/>
    </source>
</evidence>
<gene>
    <name evidence="2" type="ORF">Dda_3950</name>
</gene>
<feature type="compositionally biased region" description="Polar residues" evidence="1">
    <location>
        <begin position="384"/>
        <end position="399"/>
    </location>
</feature>
<feature type="compositionally biased region" description="Basic and acidic residues" evidence="1">
    <location>
        <begin position="556"/>
        <end position="574"/>
    </location>
</feature>
<feature type="compositionally biased region" description="Acidic residues" evidence="1">
    <location>
        <begin position="708"/>
        <end position="722"/>
    </location>
</feature>
<feature type="region of interest" description="Disordered" evidence="1">
    <location>
        <begin position="1"/>
        <end position="299"/>
    </location>
</feature>
<feature type="region of interest" description="Disordered" evidence="1">
    <location>
        <begin position="442"/>
        <end position="462"/>
    </location>
</feature>
<feature type="region of interest" description="Disordered" evidence="1">
    <location>
        <begin position="480"/>
        <end position="502"/>
    </location>
</feature>
<feature type="compositionally biased region" description="Polar residues" evidence="1">
    <location>
        <begin position="647"/>
        <end position="668"/>
    </location>
</feature>
<feature type="compositionally biased region" description="Basic residues" evidence="1">
    <location>
        <begin position="150"/>
        <end position="163"/>
    </location>
</feature>
<protein>
    <submittedName>
        <fullName evidence="2">Uncharacterized protein</fullName>
    </submittedName>
</protein>
<feature type="compositionally biased region" description="Polar residues" evidence="1">
    <location>
        <begin position="362"/>
        <end position="372"/>
    </location>
</feature>
<feature type="compositionally biased region" description="Low complexity" evidence="1">
    <location>
        <begin position="622"/>
        <end position="635"/>
    </location>
</feature>
<accession>A0AAD6NIZ4</accession>
<name>A0AAD6NIZ4_DREDA</name>
<keyword evidence="3" id="KW-1185">Reference proteome</keyword>
<feature type="compositionally biased region" description="Polar residues" evidence="1">
    <location>
        <begin position="442"/>
        <end position="461"/>
    </location>
</feature>
<feature type="compositionally biased region" description="Basic and acidic residues" evidence="1">
    <location>
        <begin position="219"/>
        <end position="247"/>
    </location>
</feature>
<dbReference type="AlphaFoldDB" id="A0AAD6NIZ4"/>
<comment type="caution">
    <text evidence="2">The sequence shown here is derived from an EMBL/GenBank/DDBJ whole genome shotgun (WGS) entry which is preliminary data.</text>
</comment>
<dbReference type="Proteomes" id="UP001221413">
    <property type="component" value="Unassembled WGS sequence"/>
</dbReference>
<feature type="compositionally biased region" description="Acidic residues" evidence="1">
    <location>
        <begin position="185"/>
        <end position="206"/>
    </location>
</feature>
<feature type="compositionally biased region" description="Polar residues" evidence="1">
    <location>
        <begin position="274"/>
        <end position="287"/>
    </location>
</feature>
<sequence>MPKERRQTRLADPQLSYKSVRYGNTPNTPQPFSRQDQGTLSQFGFTPSSLSATTSGTKKRRTLIPYGSRNRKSWPPDNCKAESPDESEDGTPATKRRRISRRRNIVDDNEENEPDVPVKAEDVQEDSFVKEESEQDDDEESWRPPESPAPKRRRRRTISKPKARTSAARNRTLTQMYPVYGVSESEYEEGPEEEQDPTEADHEEPEPERIQAPEAEVEGNVRIKNEPESDSETSHEYDRDIHIKREDEPDPMYQHAEDEKENIPREDAVEPTTVAVSNSNAAGTANPKTPKKPIPNVVPSSYTPPVTPLSPLRHSQLDAIYKSPSVQRLWRMKGIGMPGKVEANLSPVAEHIKMEEDDISSLEASTSENNHPQVPPKRPDFGRETNSVDAPSGATSRITAQMPDFIQNKMVPSSQWWEREETMSSNSARVLETIIEADSQPEVQVRSSVSASRTGTPTPKAQRTVELEELDIVPESPVRKRITKIGEKQKTSPTGLTNMEPLLRDSSGLHTLATSFLQKESSTIDRIPNSIQEESQKSEVSLRSVDKQLLLESEDYDKASAERVEETESQKQDIDPDETLDSTLSETSPKAAERTPRPVHRTTSLMSRKDSHIPLLPPSSPPHSHSLAAHDSSSPMNIRSLFPSSPAKLSTSPVTGFRKSSSDMNETMDSLDYPRKGLVETHTQWKLRTFGPSQAIPTISQILPASMLEDDDDDDDDDDEEL</sequence>
<feature type="compositionally biased region" description="Basic and acidic residues" evidence="1">
    <location>
        <begin position="116"/>
        <end position="132"/>
    </location>
</feature>
<feature type="compositionally biased region" description="Polar residues" evidence="1">
    <location>
        <begin position="529"/>
        <end position="541"/>
    </location>
</feature>
<proteinExistence type="predicted"/>
<organism evidence="2 3">
    <name type="scientific">Drechslerella dactyloides</name>
    <name type="common">Nematode-trapping fungus</name>
    <name type="synonym">Arthrobotrys dactyloides</name>
    <dbReference type="NCBI Taxonomy" id="74499"/>
    <lineage>
        <taxon>Eukaryota</taxon>
        <taxon>Fungi</taxon>
        <taxon>Dikarya</taxon>
        <taxon>Ascomycota</taxon>
        <taxon>Pezizomycotina</taxon>
        <taxon>Orbiliomycetes</taxon>
        <taxon>Orbiliales</taxon>
        <taxon>Orbiliaceae</taxon>
        <taxon>Drechslerella</taxon>
    </lineage>
</organism>
<feature type="region of interest" description="Disordered" evidence="1">
    <location>
        <begin position="702"/>
        <end position="722"/>
    </location>
</feature>
<feature type="compositionally biased region" description="Polar residues" evidence="1">
    <location>
        <begin position="22"/>
        <end position="56"/>
    </location>
</feature>